<gene>
    <name evidence="1" type="ORF">allotria_40</name>
</gene>
<dbReference type="EMBL" id="MT074471">
    <property type="protein sequence ID" value="QIO02375.1"/>
    <property type="molecule type" value="Genomic_DNA"/>
</dbReference>
<keyword evidence="2" id="KW-1185">Reference proteome</keyword>
<proteinExistence type="predicted"/>
<dbReference type="Proteomes" id="UP000503322">
    <property type="component" value="Segment"/>
</dbReference>
<evidence type="ECO:0000313" key="2">
    <source>
        <dbReference type="Proteomes" id="UP000503322"/>
    </source>
</evidence>
<sequence length="218" mass="24526">MRNQPFVYHLLGKDGSFYFGSRTKLGAHPLQLFSSYFTSSQTVKDIISEKGPDFFDVVFVELFDSPVDAYWKEQKLISENIDHPKCLNKSFQPLGCGIANGRSAGSKHHRVGVPSWLKGKSGNLHPMHGRTGKSHPATGIKPWDTGAALLHNTRPMWLKAGVVYDHWVSTGDGCHRIARLFSIKENTATSMLNKFKEGWNPYDDDAWVLFCKLYHGNT</sequence>
<evidence type="ECO:0000313" key="1">
    <source>
        <dbReference type="EMBL" id="QIO02375.1"/>
    </source>
</evidence>
<accession>A0A6G8RMB3</accession>
<organism evidence="1 2">
    <name type="scientific">Salmonella phage allotria</name>
    <dbReference type="NCBI Taxonomy" id="2713274"/>
    <lineage>
        <taxon>Viruses</taxon>
        <taxon>Duplodnaviria</taxon>
        <taxon>Heunggongvirae</taxon>
        <taxon>Uroviricota</taxon>
        <taxon>Caudoviricetes</taxon>
        <taxon>Pantevenvirales</taxon>
        <taxon>Ackermannviridae</taxon>
        <taxon>Cvivirinae</taxon>
        <taxon>Kuttervirus</taxon>
        <taxon>Kuttervirus allotria</taxon>
    </lineage>
</organism>
<evidence type="ECO:0008006" key="3">
    <source>
        <dbReference type="Google" id="ProtNLM"/>
    </source>
</evidence>
<protein>
    <recommendedName>
        <fullName evidence="3">Homing endonuclease</fullName>
    </recommendedName>
</protein>
<reference evidence="1 2" key="1">
    <citation type="submission" date="2020-02" db="EMBL/GenBank/DDBJ databases">
        <authorList>
            <person name="Olsen N.S."/>
            <person name="Forero-Junco L."/>
            <person name="Kot W."/>
            <person name="Hansen L.H."/>
        </authorList>
    </citation>
    <scope>NUCLEOTIDE SEQUENCE [LARGE SCALE GENOMIC DNA]</scope>
</reference>
<name>A0A6G8RMB3_9CAUD</name>